<feature type="compositionally biased region" description="Gly residues" evidence="1">
    <location>
        <begin position="31"/>
        <end position="40"/>
    </location>
</feature>
<evidence type="ECO:0000256" key="2">
    <source>
        <dbReference type="SAM" id="Phobius"/>
    </source>
</evidence>
<accession>A0ABV5CNE8</accession>
<protein>
    <submittedName>
        <fullName evidence="4">DUF3152 domain-containing protein</fullName>
    </submittedName>
</protein>
<dbReference type="Proteomes" id="UP001582793">
    <property type="component" value="Unassembled WGS sequence"/>
</dbReference>
<evidence type="ECO:0000256" key="1">
    <source>
        <dbReference type="SAM" id="MobiDB-lite"/>
    </source>
</evidence>
<feature type="compositionally biased region" description="Low complexity" evidence="1">
    <location>
        <begin position="99"/>
        <end position="133"/>
    </location>
</feature>
<organism evidence="4 5">
    <name type="scientific">Polymorphospora lycopeni</name>
    <dbReference type="NCBI Taxonomy" id="3140240"/>
    <lineage>
        <taxon>Bacteria</taxon>
        <taxon>Bacillati</taxon>
        <taxon>Actinomycetota</taxon>
        <taxon>Actinomycetes</taxon>
        <taxon>Micromonosporales</taxon>
        <taxon>Micromonosporaceae</taxon>
        <taxon>Polymorphospora</taxon>
    </lineage>
</organism>
<dbReference type="EMBL" id="JBCGDC010000022">
    <property type="protein sequence ID" value="MFB6393452.1"/>
    <property type="molecule type" value="Genomic_DNA"/>
</dbReference>
<keyword evidence="5" id="KW-1185">Reference proteome</keyword>
<dbReference type="SUPFAM" id="SSF55486">
    <property type="entry name" value="Metalloproteases ('zincins'), catalytic domain"/>
    <property type="match status" value="1"/>
</dbReference>
<comment type="caution">
    <text evidence="4">The sequence shown here is derived from an EMBL/GenBank/DDBJ whole genome shotgun (WGS) entry which is preliminary data.</text>
</comment>
<keyword evidence="2" id="KW-0472">Membrane</keyword>
<sequence>MTTPETDSPRVPAPGGRASAPDPGAPISPGPGAGGTGGRGARQRHWKRRRRLLVLLLVLAAGVLVGVDLARNGNRSGAEPAAAARDGIAAGLPATAATGASAEPAPATASPAPAPAAASASAPASGASAAAPAPSTPTPGPGYPTAGPGTFGFAADEGAVLGTAGTLRRFRVAVEHGMGQDTAAFASAADTILGDPRSWTASGQLRLQHVPQTAAADFTLYLATPATSERMCAAGGLRTEGYTSCRLPGQVIINVARWQEAVPDYGAPLDTYRAYVINHEVGHELGYGHEACPSAGGPAPVMQQQTYGLEGCLANAWPYLDGRRYVGPALP</sequence>
<dbReference type="Gene3D" id="3.40.390.10">
    <property type="entry name" value="Collagenase (Catalytic Domain)"/>
    <property type="match status" value="1"/>
</dbReference>
<gene>
    <name evidence="4" type="ORF">AAFH96_10075</name>
</gene>
<feature type="region of interest" description="Disordered" evidence="1">
    <location>
        <begin position="99"/>
        <end position="149"/>
    </location>
</feature>
<feature type="domain" description="DUF3152" evidence="3">
    <location>
        <begin position="139"/>
        <end position="310"/>
    </location>
</feature>
<evidence type="ECO:0000259" key="3">
    <source>
        <dbReference type="Pfam" id="PF11350"/>
    </source>
</evidence>
<evidence type="ECO:0000313" key="5">
    <source>
        <dbReference type="Proteomes" id="UP001582793"/>
    </source>
</evidence>
<keyword evidence="2" id="KW-0812">Transmembrane</keyword>
<evidence type="ECO:0000313" key="4">
    <source>
        <dbReference type="EMBL" id="MFB6393452.1"/>
    </source>
</evidence>
<feature type="transmembrane region" description="Helical" evidence="2">
    <location>
        <begin position="52"/>
        <end position="70"/>
    </location>
</feature>
<feature type="region of interest" description="Disordered" evidence="1">
    <location>
        <begin position="1"/>
        <end position="44"/>
    </location>
</feature>
<dbReference type="RefSeq" id="WP_375733930.1">
    <property type="nucleotide sequence ID" value="NZ_JBCGDC010000022.1"/>
</dbReference>
<proteinExistence type="predicted"/>
<keyword evidence="2" id="KW-1133">Transmembrane helix</keyword>
<dbReference type="InterPro" id="IPR024079">
    <property type="entry name" value="MetalloPept_cat_dom_sf"/>
</dbReference>
<dbReference type="InterPro" id="IPR022603">
    <property type="entry name" value="DUF3152"/>
</dbReference>
<name>A0ABV5CNE8_9ACTN</name>
<reference evidence="4 5" key="1">
    <citation type="submission" date="2024-04" db="EMBL/GenBank/DDBJ databases">
        <title>Polymorphospora sp. isolated from Baiyangdian Lake in Xiong'an New Area.</title>
        <authorList>
            <person name="Zhang X."/>
            <person name="Liu J."/>
        </authorList>
    </citation>
    <scope>NUCLEOTIDE SEQUENCE [LARGE SCALE GENOMIC DNA]</scope>
    <source>
        <strain evidence="4 5">2-325</strain>
    </source>
</reference>
<dbReference type="Pfam" id="PF11350">
    <property type="entry name" value="DUF3152"/>
    <property type="match status" value="1"/>
</dbReference>